<evidence type="ECO:0000313" key="2">
    <source>
        <dbReference type="Proteomes" id="UP000271817"/>
    </source>
</evidence>
<comment type="caution">
    <text evidence="1">The sequence shown here is derived from an EMBL/GenBank/DDBJ whole genome shotgun (WGS) entry which is preliminary data.</text>
</comment>
<organism evidence="1 2">
    <name type="scientific">Pseudomonas amygdali pv. lachrymans</name>
    <name type="common">Pseudomonas syringae pv. lachrymans</name>
    <dbReference type="NCBI Taxonomy" id="53707"/>
    <lineage>
        <taxon>Bacteria</taxon>
        <taxon>Pseudomonadati</taxon>
        <taxon>Pseudomonadota</taxon>
        <taxon>Gammaproteobacteria</taxon>
        <taxon>Pseudomonadales</taxon>
        <taxon>Pseudomonadaceae</taxon>
        <taxon>Pseudomonas</taxon>
        <taxon>Pseudomonas amygdali</taxon>
    </lineage>
</organism>
<proteinExistence type="predicted"/>
<name>A0AB37RAI2_PSEAV</name>
<evidence type="ECO:0000313" key="1">
    <source>
        <dbReference type="EMBL" id="RMU23132.1"/>
    </source>
</evidence>
<sequence>MFFQLLKRSLNDLPGLQIALFRLSLYVWVLKRITFEYVRAHQERRAIYGVHTCLGVVDDDPVGDHAPLQPGDEVQSVT</sequence>
<accession>A0AB37RAI2</accession>
<protein>
    <submittedName>
        <fullName evidence="1">Uncharacterized protein</fullName>
    </submittedName>
</protein>
<dbReference type="EMBL" id="RBTW01000019">
    <property type="protein sequence ID" value="RMU23132.1"/>
    <property type="molecule type" value="Genomic_DNA"/>
</dbReference>
<dbReference type="AlphaFoldDB" id="A0AB37RAI2"/>
<reference evidence="1 2" key="1">
    <citation type="submission" date="2018-08" db="EMBL/GenBank/DDBJ databases">
        <title>Recombination of ecologically and evolutionarily significant loci maintains genetic cohesion in the Pseudomonas syringae species complex.</title>
        <authorList>
            <person name="Dillon M."/>
            <person name="Thakur S."/>
            <person name="Almeida R.N.D."/>
            <person name="Weir B.S."/>
            <person name="Guttman D.S."/>
        </authorList>
    </citation>
    <scope>NUCLEOTIDE SEQUENCE [LARGE SCALE GENOMIC DNA]</scope>
    <source>
        <strain evidence="1 2">ICMP 3402</strain>
    </source>
</reference>
<gene>
    <name evidence="1" type="ORF">ALP33_102786</name>
</gene>
<dbReference type="Proteomes" id="UP000271817">
    <property type="component" value="Unassembled WGS sequence"/>
</dbReference>